<dbReference type="SUPFAM" id="SSF52980">
    <property type="entry name" value="Restriction endonuclease-like"/>
    <property type="match status" value="1"/>
</dbReference>
<organism evidence="2 3">
    <name type="scientific">Oedothorax gibbosus</name>
    <dbReference type="NCBI Taxonomy" id="931172"/>
    <lineage>
        <taxon>Eukaryota</taxon>
        <taxon>Metazoa</taxon>
        <taxon>Ecdysozoa</taxon>
        <taxon>Arthropoda</taxon>
        <taxon>Chelicerata</taxon>
        <taxon>Arachnida</taxon>
        <taxon>Araneae</taxon>
        <taxon>Araneomorphae</taxon>
        <taxon>Entelegynae</taxon>
        <taxon>Araneoidea</taxon>
        <taxon>Linyphiidae</taxon>
        <taxon>Erigoninae</taxon>
        <taxon>Oedothorax</taxon>
    </lineage>
</organism>
<name>A0AAV6U9K3_9ARAC</name>
<dbReference type="Pfam" id="PF09588">
    <property type="entry name" value="YqaJ"/>
    <property type="match status" value="1"/>
</dbReference>
<dbReference type="PANTHER" id="PTHR47526">
    <property type="entry name" value="ATP-DEPENDENT DNA HELICASE"/>
    <property type="match status" value="1"/>
</dbReference>
<comment type="caution">
    <text evidence="2">The sequence shown here is derived from an EMBL/GenBank/DDBJ whole genome shotgun (WGS) entry which is preliminary data.</text>
</comment>
<dbReference type="InterPro" id="IPR019080">
    <property type="entry name" value="YqaJ_viral_recombinase"/>
</dbReference>
<dbReference type="EMBL" id="JAFNEN010000539">
    <property type="protein sequence ID" value="KAG8181027.1"/>
    <property type="molecule type" value="Genomic_DNA"/>
</dbReference>
<dbReference type="Proteomes" id="UP000827092">
    <property type="component" value="Unassembled WGS sequence"/>
</dbReference>
<dbReference type="InterPro" id="IPR011335">
    <property type="entry name" value="Restrct_endonuc-II-like"/>
</dbReference>
<evidence type="ECO:0000313" key="2">
    <source>
        <dbReference type="EMBL" id="KAG8181027.1"/>
    </source>
</evidence>
<feature type="domain" description="YqaJ viral recombinase" evidence="1">
    <location>
        <begin position="88"/>
        <end position="196"/>
    </location>
</feature>
<dbReference type="GO" id="GO:0006281">
    <property type="term" value="P:DNA repair"/>
    <property type="evidence" value="ECO:0007669"/>
    <property type="project" value="UniProtKB-ARBA"/>
</dbReference>
<protein>
    <recommendedName>
        <fullName evidence="1">YqaJ viral recombinase domain-containing protein</fullName>
    </recommendedName>
</protein>
<reference evidence="2 3" key="1">
    <citation type="journal article" date="2022" name="Nat. Ecol. Evol.">
        <title>A masculinizing supergene underlies an exaggerated male reproductive morph in a spider.</title>
        <authorList>
            <person name="Hendrickx F."/>
            <person name="De Corte Z."/>
            <person name="Sonet G."/>
            <person name="Van Belleghem S.M."/>
            <person name="Kostlbacher S."/>
            <person name="Vangestel C."/>
        </authorList>
    </citation>
    <scope>NUCLEOTIDE SEQUENCE [LARGE SCALE GENOMIC DNA]</scope>
    <source>
        <strain evidence="2">W744_W776</strain>
    </source>
</reference>
<proteinExistence type="predicted"/>
<dbReference type="CDD" id="cd22343">
    <property type="entry name" value="PDDEXK_lambda_exonuclease-like"/>
    <property type="match status" value="1"/>
</dbReference>
<dbReference type="Gene3D" id="3.90.320.10">
    <property type="match status" value="1"/>
</dbReference>
<accession>A0AAV6U9K3</accession>
<sequence length="261" mass="28907">MSDHKYYTLILIGTIFIKLVSHSQSLSDKPVQPWVIATVDGVIESAHCTSSPCKNCRKLLKSHSSKLQQRTSSLKQKLKPRVNCGTNNRAGRITTSNSKAAGITKLDAPSITTIKRICYPEKSLFHSKATSWGCNHEKDAKSQYAVQQSKTHDNFELSNAGLIINEKYPFLGSSPDGLVSCACCGLGCIEVKCPYCLRDSEITKSLKHACLEVREGELKLSKKTCILLSNSSSNNCDTTIVLRLKKDCISREFILIFRFGK</sequence>
<keyword evidence="3" id="KW-1185">Reference proteome</keyword>
<evidence type="ECO:0000313" key="3">
    <source>
        <dbReference type="Proteomes" id="UP000827092"/>
    </source>
</evidence>
<evidence type="ECO:0000259" key="1">
    <source>
        <dbReference type="Pfam" id="PF09588"/>
    </source>
</evidence>
<gene>
    <name evidence="2" type="ORF">JTE90_024773</name>
</gene>
<dbReference type="AlphaFoldDB" id="A0AAV6U9K3"/>
<dbReference type="InterPro" id="IPR011604">
    <property type="entry name" value="PDDEXK-like_dom_sf"/>
</dbReference>